<gene>
    <name evidence="1" type="ordered locus">MHLP_02240</name>
</gene>
<reference evidence="1 2" key="1">
    <citation type="journal article" date="2012" name="J. Bacteriol.">
        <title>Genome Sequence of "Candidatus Mycoplasma haemolamae" Strain Purdue, a Red Blood Cell Pathogen of Alpacas (Vicugna pacos) and Llamas (Lama glama).</title>
        <authorList>
            <person name="Guimaraes A.M."/>
            <person name="Toth B."/>
            <person name="Santos A.P."/>
            <person name="do Nascimento N.C."/>
            <person name="Kritchevsky J.E."/>
            <person name="Messick J.B."/>
        </authorList>
    </citation>
    <scope>NUCLEOTIDE SEQUENCE [LARGE SCALE GENOMIC DNA]</scope>
    <source>
        <strain evidence="1 2">Purdue</strain>
    </source>
</reference>
<proteinExistence type="predicted"/>
<dbReference type="PATRIC" id="fig|1212765.3.peg.505"/>
<dbReference type="Proteomes" id="UP000006502">
    <property type="component" value="Chromosome"/>
</dbReference>
<reference evidence="2" key="2">
    <citation type="submission" date="2012-07" db="EMBL/GenBank/DDBJ databases">
        <title>Complete genome sequence of 'Candidatus Mycoplasma haemolamae'.</title>
        <authorList>
            <person name="Guimaraes A.M.S."/>
            <person name="Toth B."/>
            <person name="Santos A.P."/>
            <person name="Nascimento N.C."/>
            <person name="Sojka J.E."/>
            <person name="Messick J.B."/>
        </authorList>
    </citation>
    <scope>NUCLEOTIDE SEQUENCE [LARGE SCALE GENOMIC DNA]</scope>
    <source>
        <strain evidence="2">Purdue</strain>
    </source>
</reference>
<dbReference type="KEGG" id="mhl:MHLP_02240"/>
<organism evidence="1 2">
    <name type="scientific">Mycoplasma haematolamae (strain Purdue)</name>
    <dbReference type="NCBI Taxonomy" id="1212765"/>
    <lineage>
        <taxon>Bacteria</taxon>
        <taxon>Bacillati</taxon>
        <taxon>Mycoplasmatota</taxon>
        <taxon>Mollicutes</taxon>
        <taxon>Mycoplasmataceae</taxon>
        <taxon>Mycoplasma</taxon>
    </lineage>
</organism>
<keyword evidence="2" id="KW-1185">Reference proteome</keyword>
<accession>I7BJJ2</accession>
<protein>
    <submittedName>
        <fullName evidence="1">Uncharacterized protein</fullName>
    </submittedName>
</protein>
<dbReference type="EMBL" id="CP003731">
    <property type="protein sequence ID" value="AFO52028.1"/>
    <property type="molecule type" value="Genomic_DNA"/>
</dbReference>
<sequence length="239" mass="27893">MASVEATFPEGKRNSEKVDLSSLRPKSLEEVKSLESYYTKSSSLWEDWIKDWDDSSKYTEVYWSIDPKKEHRQSNLVFNKRYKGQWYSFKLCFNLDEQTNTTIHVGTVWSKLHTSWLWSLLGRYLHFSAKGDYDTKGFIGGGLTTDPISSSLNAAFRNQTQSSMPSFLRYVYLLGAFSKDSWWRELLFLDSKELKEVDAEGYDNVHLFQQLFKKSNLSDYEGFIEKLNQEKTALDKAVE</sequence>
<dbReference type="AlphaFoldDB" id="I7BJJ2"/>
<dbReference type="HOGENOM" id="CLU_1160063_0_0_14"/>
<evidence type="ECO:0000313" key="2">
    <source>
        <dbReference type="Proteomes" id="UP000006502"/>
    </source>
</evidence>
<name>I7BJJ2_MYCHA</name>
<evidence type="ECO:0000313" key="1">
    <source>
        <dbReference type="EMBL" id="AFO52028.1"/>
    </source>
</evidence>